<dbReference type="PANTHER" id="PTHR10887">
    <property type="entry name" value="DNA2/NAM7 HELICASE FAMILY"/>
    <property type="match status" value="1"/>
</dbReference>
<dbReference type="InterPro" id="IPR011335">
    <property type="entry name" value="Restrct_endonuc-II-like"/>
</dbReference>
<dbReference type="CDD" id="cd18808">
    <property type="entry name" value="SF1_C_Upf1"/>
    <property type="match status" value="1"/>
</dbReference>
<feature type="domain" description="Restriction endonuclease type II-like" evidence="3">
    <location>
        <begin position="1971"/>
        <end position="2049"/>
    </location>
</feature>
<comment type="caution">
    <text evidence="4">The sequence shown here is derived from an EMBL/GenBank/DDBJ whole genome shotgun (WGS) entry which is preliminary data.</text>
</comment>
<feature type="domain" description="DNA2/NAM7 helicase-like C-terminal" evidence="2">
    <location>
        <begin position="1725"/>
        <end position="1908"/>
    </location>
</feature>
<evidence type="ECO:0000259" key="3">
    <source>
        <dbReference type="Pfam" id="PF18741"/>
    </source>
</evidence>
<dbReference type="Pfam" id="PF13086">
    <property type="entry name" value="AAA_11"/>
    <property type="match status" value="2"/>
</dbReference>
<evidence type="ECO:0000259" key="2">
    <source>
        <dbReference type="Pfam" id="PF13087"/>
    </source>
</evidence>
<feature type="domain" description="DNA2/NAM7 helicase helicase" evidence="1">
    <location>
        <begin position="1652"/>
        <end position="1691"/>
    </location>
</feature>
<accession>A0A3A1XZG8</accession>
<dbReference type="InterPro" id="IPR049468">
    <property type="entry name" value="Restrct_endonuc-II-like_dom"/>
</dbReference>
<dbReference type="InterPro" id="IPR041677">
    <property type="entry name" value="DNA2/NAM7_AAA_11"/>
</dbReference>
<dbReference type="GO" id="GO:0004386">
    <property type="term" value="F:helicase activity"/>
    <property type="evidence" value="ECO:0007669"/>
    <property type="project" value="InterPro"/>
</dbReference>
<organism evidence="4 5">
    <name type="scientific">Psittacicella melopsittaci</name>
    <dbReference type="NCBI Taxonomy" id="2028576"/>
    <lineage>
        <taxon>Bacteria</taxon>
        <taxon>Pseudomonadati</taxon>
        <taxon>Pseudomonadota</taxon>
        <taxon>Gammaproteobacteria</taxon>
        <taxon>Pasteurellales</taxon>
        <taxon>Psittacicellaceae</taxon>
        <taxon>Psittacicella</taxon>
    </lineage>
</organism>
<dbReference type="SUPFAM" id="SSF52980">
    <property type="entry name" value="Restriction endonuclease-like"/>
    <property type="match status" value="1"/>
</dbReference>
<dbReference type="InterPro" id="IPR047187">
    <property type="entry name" value="SF1_C_Upf1"/>
</dbReference>
<dbReference type="Pfam" id="PF18741">
    <property type="entry name" value="MTES_1575"/>
    <property type="match status" value="1"/>
</dbReference>
<dbReference type="OrthoDB" id="9757917at2"/>
<evidence type="ECO:0008006" key="6">
    <source>
        <dbReference type="Google" id="ProtNLM"/>
    </source>
</evidence>
<dbReference type="Gene3D" id="3.40.960.10">
    <property type="entry name" value="VSR Endonuclease"/>
    <property type="match status" value="1"/>
</dbReference>
<name>A0A3A1XZG8_9GAMM</name>
<dbReference type="InterPro" id="IPR045055">
    <property type="entry name" value="DNA2/NAM7-like"/>
</dbReference>
<sequence>MTNEERSFGRFEFNSLEAVRNRLINLSRSNRLINFQDSRAIALADQNLTNLVKRFTLTKDYSLQLFKRLNFAQFQDYFNWLSENEQRRSVYFSEKKFTWLTPTLEAQTVDNKYARENALTALSQEAAQINEEEGGEEFVELSTEEQEFTDLDQDELFADAQNLAQETSSGNARFSLIPYLNGRPLTPEVIIPLLLENEQARHNYLSNRDPQALIPEILEKSINLASYAQYALGLENLALGLDATNNPEFKGKNSSVQVLGWEAKAGKQLENFNRNNQKSLREIGAGILYLTVGLIEYLDNDKTNCFAPLYLIPVNITDKSNRRGQIVISYTGEDIIENVSLAEKLRNDFGVYLPRINVRENLWQESKKLELGISSPFTAEQIQATFANANNDDTYSFVEYLALVEQSFALQKFEVKIHQQAFLATYLFAKQRMYLDLNPEEWPSHSRLEDNNLINALFNEKTGDKDFAVGQDNTEYDIDNIANIHELYPLLDEADSSQHSALIDVMQGKNLVIEGPPGSGKSQTITNMIAAAMKQGKKVLFVAEKQAAQEGVHRRLIELGLGDFCLDLHDTHIAKKAVFESIERRIDSLGFYTYPEGLPNAIAQYEQYKNILNAYSQQINANYANSGFSNQEILAAAGYYKQFNFANGGLGLFDAQITEDANRAAQFFTRDNYDNIIHELNSFTSVISKLRESLILQSRYLRQTQQEQDPIMAMVAKAQAVTNQDVSMIKGLNAGGFSLGGRNAQRQVNLNYAKIANLRIRDHLWYGVSSRQLNVAASGKVIQALYNWQKSLVEIKDFVQTLLRTHQIEPEAVLASGELAPSGADAQDLELAHLDLLALDIFAKKFASLPLTQVNDFVDLNLLRRLLVNPLEPTSLFNALQHDLEHLERFTGFSASQGQGLFNYAYLDCLVQQNRYEQTEFSKVTLVPELRAKYYSIAERQRLLRSPEVERLFAHLLTCLPQFESQIQESGNLASLNRLAISLESYLKCDSENQKSANEFLNYLTSKLSGTLELNYQQLVDLAQLLSQLPANLVKYRSINYLSPVLETNFKELDESLSQLRYEIESLQMDFDLGHLASYEEFVEMRKALINKPNFIARLFNSSYKNARRRFLLLTRGIDYDDIAVERILARIDSYYAKLRMLENSQSYKDFFGSLYQGAQTNLEHVRTLCDWTNKVADYCRNKLHNSQVSPVLTYLLSEEEFFAVVEIGRVIESDFHRLREAEAQVNSYLKVPLRDYSQLSNLAQSLLPEIQILTKLVKADFKVVDLQTTLQDGLALFHEQAQEQRFSSGLISEAQIEQLTSFDAALSDLHAYLVNHQVNNAISQRLYQEHPSIIMTANTWYLAQQFIGLARLLGELKSSNMQAIAGNVEQVSDLQKQSQVGLSLKEVLRIARMQQTQTTLNQQTNLNITARGILSMFEAFNSFADFIQAQEKMASLSSSIKNARQTFAEFVSLTALQDNLWIGESTNSLLDLIVRNQLALDCADGLIEWIDYLKATQSLLDLGIGKISNYAEQVSNLTTTQLANMFSQVFFNYLAWKVIEQSPVLRDFSSINHNAIVEKFDQADENLKYLQRQNTAYAIDVNTKTVAGVESKRPAALTEMALLRYVVNHKNMRASLRDVIFRAGTSLQALKPCFMMSPASVAQFLTPGSLSFDLMIMDEASQVTPEDALGAIARSKQVVIVGDPKQLPPTNFFSQSRATSENDEGQLITQTAKSILDVATTMFPTRVLRWHYRSRHESLIAFSNQQYYGAKLIAFPSPYAQHPDFGIKFHKVEGTFHYQRANPLEAKVVAQAMIEQLLTHPDETLGAVAMNQRQATLIEREFNKLLEANPKALDIYQLYEGTVEPVFVKNLENVQGDERDVIFISCTYAPAKLGGNLPQRFGPINAAGGSKRLNVLFTRSKKRMEIFSSFTYQEVKEVTESRDSGVNDLRAFLKYAQTGILPHVRPVQGQSSLSTANYISRSLVEEIGDTYEVNTQIGVASYRIDMAFAPKGSSTYILGLETDGQTYASAKSARDRDRLRSMVLRRLGWNIERIWTVDWYKYSQQEITADLKNMLEQLG</sequence>
<feature type="domain" description="DNA2/NAM7 helicase helicase" evidence="1">
    <location>
        <begin position="495"/>
        <end position="558"/>
    </location>
</feature>
<evidence type="ECO:0000313" key="4">
    <source>
        <dbReference type="EMBL" id="RIY31383.1"/>
    </source>
</evidence>
<dbReference type="InterPro" id="IPR041679">
    <property type="entry name" value="DNA2/NAM7-like_C"/>
</dbReference>
<reference evidence="4 5" key="1">
    <citation type="submission" date="2017-08" db="EMBL/GenBank/DDBJ databases">
        <title>Reclassification of Bisgaard taxon 37 and 44.</title>
        <authorList>
            <person name="Christensen H."/>
        </authorList>
    </citation>
    <scope>NUCLEOTIDE SEQUENCE [LARGE SCALE GENOMIC DNA]</scope>
    <source>
        <strain evidence="4 5">B96_4</strain>
    </source>
</reference>
<keyword evidence="5" id="KW-1185">Reference proteome</keyword>
<dbReference type="InterPro" id="IPR025103">
    <property type="entry name" value="DUF4011"/>
</dbReference>
<dbReference type="Pfam" id="PF13087">
    <property type="entry name" value="AAA_12"/>
    <property type="match status" value="1"/>
</dbReference>
<evidence type="ECO:0000313" key="5">
    <source>
        <dbReference type="Proteomes" id="UP000266258"/>
    </source>
</evidence>
<dbReference type="InterPro" id="IPR027417">
    <property type="entry name" value="P-loop_NTPase"/>
</dbReference>
<dbReference type="EMBL" id="NRJH01000070">
    <property type="protein sequence ID" value="RIY31383.1"/>
    <property type="molecule type" value="Genomic_DNA"/>
</dbReference>
<dbReference type="RefSeq" id="WP_119497853.1">
    <property type="nucleotide sequence ID" value="NZ_NRJH01000070.1"/>
</dbReference>
<dbReference type="SUPFAM" id="SSF52540">
    <property type="entry name" value="P-loop containing nucleoside triphosphate hydrolases"/>
    <property type="match status" value="1"/>
</dbReference>
<dbReference type="Pfam" id="PF13195">
    <property type="entry name" value="DUF4011"/>
    <property type="match status" value="1"/>
</dbReference>
<gene>
    <name evidence="4" type="ORF">CJP74_07480</name>
</gene>
<dbReference type="Gene3D" id="3.40.50.300">
    <property type="entry name" value="P-loop containing nucleotide triphosphate hydrolases"/>
    <property type="match status" value="3"/>
</dbReference>
<protein>
    <recommendedName>
        <fullName evidence="6">AAA domain-containing protein</fullName>
    </recommendedName>
</protein>
<proteinExistence type="predicted"/>
<dbReference type="Proteomes" id="UP000266258">
    <property type="component" value="Unassembled WGS sequence"/>
</dbReference>
<evidence type="ECO:0000259" key="1">
    <source>
        <dbReference type="Pfam" id="PF13086"/>
    </source>
</evidence>